<feature type="domain" description="PTS EIIA type-2" evidence="1">
    <location>
        <begin position="5"/>
        <end position="150"/>
    </location>
</feature>
<accession>A0AA37T246</accession>
<name>A0AA37T246_9GAMM</name>
<protein>
    <submittedName>
        <fullName evidence="2">Nitrogen regulatory protein</fullName>
    </submittedName>
</protein>
<keyword evidence="3" id="KW-1185">Reference proteome</keyword>
<evidence type="ECO:0000313" key="3">
    <source>
        <dbReference type="Proteomes" id="UP001156870"/>
    </source>
</evidence>
<dbReference type="InterPro" id="IPR002178">
    <property type="entry name" value="PTS_EIIA_type-2_dom"/>
</dbReference>
<evidence type="ECO:0000313" key="2">
    <source>
        <dbReference type="EMBL" id="GLS25424.1"/>
    </source>
</evidence>
<dbReference type="Proteomes" id="UP001156870">
    <property type="component" value="Unassembled WGS sequence"/>
</dbReference>
<dbReference type="PANTHER" id="PTHR47738:SF1">
    <property type="entry name" value="NITROGEN REGULATORY PROTEIN"/>
    <property type="match status" value="1"/>
</dbReference>
<dbReference type="SUPFAM" id="SSF55804">
    <property type="entry name" value="Phoshotransferase/anion transport protein"/>
    <property type="match status" value="1"/>
</dbReference>
<dbReference type="PROSITE" id="PS00372">
    <property type="entry name" value="PTS_EIIA_TYPE_2_HIS"/>
    <property type="match status" value="1"/>
</dbReference>
<organism evidence="2 3">
    <name type="scientific">Marinibactrum halimedae</name>
    <dbReference type="NCBI Taxonomy" id="1444977"/>
    <lineage>
        <taxon>Bacteria</taxon>
        <taxon>Pseudomonadati</taxon>
        <taxon>Pseudomonadota</taxon>
        <taxon>Gammaproteobacteria</taxon>
        <taxon>Cellvibrionales</taxon>
        <taxon>Cellvibrionaceae</taxon>
        <taxon>Marinibactrum</taxon>
    </lineage>
</organism>
<evidence type="ECO:0000259" key="1">
    <source>
        <dbReference type="PROSITE" id="PS51094"/>
    </source>
</evidence>
<proteinExistence type="predicted"/>
<reference evidence="2 3" key="1">
    <citation type="journal article" date="2014" name="Int. J. Syst. Evol. Microbiol.">
        <title>Complete genome sequence of Corynebacterium casei LMG S-19264T (=DSM 44701T), isolated from a smear-ripened cheese.</title>
        <authorList>
            <consortium name="US DOE Joint Genome Institute (JGI-PGF)"/>
            <person name="Walter F."/>
            <person name="Albersmeier A."/>
            <person name="Kalinowski J."/>
            <person name="Ruckert C."/>
        </authorList>
    </citation>
    <scope>NUCLEOTIDE SEQUENCE [LARGE SCALE GENOMIC DNA]</scope>
    <source>
        <strain evidence="2 3">NBRC 110095</strain>
    </source>
</reference>
<dbReference type="PROSITE" id="PS51094">
    <property type="entry name" value="PTS_EIIA_TYPE_2"/>
    <property type="match status" value="1"/>
</dbReference>
<gene>
    <name evidence="2" type="primary">ptsN</name>
    <name evidence="2" type="ORF">GCM10007877_11380</name>
</gene>
<dbReference type="Gene3D" id="3.40.930.10">
    <property type="entry name" value="Mannitol-specific EII, Chain A"/>
    <property type="match status" value="1"/>
</dbReference>
<dbReference type="InterPro" id="IPR016152">
    <property type="entry name" value="PTrfase/Anion_transptr"/>
</dbReference>
<dbReference type="PANTHER" id="PTHR47738">
    <property type="entry name" value="PTS SYSTEM FRUCTOSE-LIKE EIIA COMPONENT-RELATED"/>
    <property type="match status" value="1"/>
</dbReference>
<dbReference type="EMBL" id="BSPD01000030">
    <property type="protein sequence ID" value="GLS25424.1"/>
    <property type="molecule type" value="Genomic_DNA"/>
</dbReference>
<dbReference type="GO" id="GO:0030295">
    <property type="term" value="F:protein kinase activator activity"/>
    <property type="evidence" value="ECO:0007669"/>
    <property type="project" value="TreeGrafter"/>
</dbReference>
<dbReference type="RefSeq" id="WP_232592071.1">
    <property type="nucleotide sequence ID" value="NZ_BSPD01000030.1"/>
</dbReference>
<dbReference type="AlphaFoldDB" id="A0AA37T246"/>
<dbReference type="CDD" id="cd00211">
    <property type="entry name" value="PTS_IIA_fru"/>
    <property type="match status" value="1"/>
</dbReference>
<dbReference type="InterPro" id="IPR051541">
    <property type="entry name" value="PTS_SugarTrans_NitroReg"/>
</dbReference>
<sequence length="150" mass="16250">MDLSSLIAPNRVVCGLEGGSKKRTLELIATHIASSLPTLEGEEIFRRLMARERLGSTGIGQGIAIPHCRLENCTGSIGALFKLKTPLPFDAIDDAPVDLIFALIVPEEANDSHLQTLRSLAELFSNTNYLQGLRKATTDGELYDNALTTL</sequence>
<comment type="caution">
    <text evidence="2">The sequence shown here is derived from an EMBL/GenBank/DDBJ whole genome shotgun (WGS) entry which is preliminary data.</text>
</comment>
<dbReference type="Pfam" id="PF00359">
    <property type="entry name" value="PTS_EIIA_2"/>
    <property type="match status" value="1"/>
</dbReference>